<dbReference type="Pfam" id="PF13481">
    <property type="entry name" value="AAA_25"/>
    <property type="match status" value="1"/>
</dbReference>
<sequence length="357" mass="39646">MHDVDYVPGWKPELPKQAVTALVGPKRSGKSTLALKIAADVSHTGRVLIVQREDPLFIVKSRLKAMDADMGNVRVFTKRTNRRGAEVRENFTARDLDAIIQVAETVRPLLVTVDPLHALAKGDWNRQDAADCLVDLTAMAQNLDCAVLGVLHDGKNPNADVDVSASGSDQWIAKCRSHLALGTPPDDDMHAVLQQVSASYAEGRNRYITFAVKPMTGDDGKPYTVRVVEDMQPTDQTVAELKKLKAALNAEPVDPDQLPEMARWVYDTIKIRGTHVFAIDLQTWAKAKDYSPNQLRLAYRQAGVRQTKQKCVRPRSILYLKDLCSEEDARTWGTNNEPANGEKPVKTEKSRKSVKSQ</sequence>
<accession>A0A2U2N4F4</accession>
<protein>
    <recommendedName>
        <fullName evidence="4">AAA+ ATPase domain-containing protein</fullName>
    </recommendedName>
</protein>
<dbReference type="SUPFAM" id="SSF52540">
    <property type="entry name" value="P-loop containing nucleoside triphosphate hydrolases"/>
    <property type="match status" value="1"/>
</dbReference>
<keyword evidence="3" id="KW-1185">Reference proteome</keyword>
<evidence type="ECO:0000313" key="2">
    <source>
        <dbReference type="EMBL" id="PWG63849.1"/>
    </source>
</evidence>
<organism evidence="2 3">
    <name type="scientific">Bifidobacterium callitrichidarum</name>
    <dbReference type="NCBI Taxonomy" id="2052941"/>
    <lineage>
        <taxon>Bacteria</taxon>
        <taxon>Bacillati</taxon>
        <taxon>Actinomycetota</taxon>
        <taxon>Actinomycetes</taxon>
        <taxon>Bifidobacteriales</taxon>
        <taxon>Bifidobacteriaceae</taxon>
        <taxon>Bifidobacterium</taxon>
    </lineage>
</organism>
<proteinExistence type="predicted"/>
<feature type="region of interest" description="Disordered" evidence="1">
    <location>
        <begin position="329"/>
        <end position="357"/>
    </location>
</feature>
<reference evidence="2 3" key="1">
    <citation type="journal article" date="2018" name="Int. J. Syst. Evol. Microbiol.">
        <title>Bifidobacterium callitrichidarum sp. nov. from the faeces of the emperor tamarin (Saguinus imperator).</title>
        <authorList>
            <person name="Modesto M."/>
            <person name="Michelini S."/>
            <person name="Sansosti M.C."/>
            <person name="De Filippo C."/>
            <person name="Cavalieri D."/>
            <person name="Qvirist L."/>
            <person name="Andlid T."/>
            <person name="Spiezio C."/>
            <person name="Sandri C."/>
            <person name="Pascarelli S."/>
            <person name="Sgorbati B."/>
            <person name="Mattarelli P."/>
        </authorList>
    </citation>
    <scope>NUCLEOTIDE SEQUENCE [LARGE SCALE GENOMIC DNA]</scope>
    <source>
        <strain evidence="2 3">TRI 5</strain>
    </source>
</reference>
<evidence type="ECO:0000313" key="3">
    <source>
        <dbReference type="Proteomes" id="UP000245876"/>
    </source>
</evidence>
<evidence type="ECO:0000256" key="1">
    <source>
        <dbReference type="SAM" id="MobiDB-lite"/>
    </source>
</evidence>
<dbReference type="InterPro" id="IPR027417">
    <property type="entry name" value="P-loop_NTPase"/>
</dbReference>
<dbReference type="AlphaFoldDB" id="A0A2U2N4F4"/>
<gene>
    <name evidence="2" type="ORF">DF196_10005</name>
</gene>
<dbReference type="EMBL" id="QFFM01000022">
    <property type="protein sequence ID" value="PWG63849.1"/>
    <property type="molecule type" value="Genomic_DNA"/>
</dbReference>
<evidence type="ECO:0008006" key="4">
    <source>
        <dbReference type="Google" id="ProtNLM"/>
    </source>
</evidence>
<dbReference type="Proteomes" id="UP000245876">
    <property type="component" value="Unassembled WGS sequence"/>
</dbReference>
<comment type="caution">
    <text evidence="2">The sequence shown here is derived from an EMBL/GenBank/DDBJ whole genome shotgun (WGS) entry which is preliminary data.</text>
</comment>
<dbReference type="Gene3D" id="3.40.50.300">
    <property type="entry name" value="P-loop containing nucleotide triphosphate hydrolases"/>
    <property type="match status" value="1"/>
</dbReference>
<name>A0A2U2N4F4_9BIFI</name>